<name>A0A7J4XIA6_9BACE</name>
<dbReference type="EMBL" id="VWMK01000011">
    <property type="protein sequence ID" value="KAA3764620.1"/>
    <property type="molecule type" value="Genomic_DNA"/>
</dbReference>
<protein>
    <submittedName>
        <fullName evidence="2">DUF4249 domain-containing protein</fullName>
    </submittedName>
</protein>
<dbReference type="AlphaFoldDB" id="A0A7J4XIA6"/>
<feature type="signal peptide" evidence="1">
    <location>
        <begin position="1"/>
        <end position="23"/>
    </location>
</feature>
<keyword evidence="1" id="KW-0732">Signal</keyword>
<comment type="caution">
    <text evidence="2">The sequence shown here is derived from an EMBL/GenBank/DDBJ whole genome shotgun (WGS) entry which is preliminary data.</text>
</comment>
<feature type="chain" id="PRO_5029523885" evidence="1">
    <location>
        <begin position="24"/>
        <end position="319"/>
    </location>
</feature>
<dbReference type="RefSeq" id="WP_130058315.1">
    <property type="nucleotide sequence ID" value="NZ_RCXT01000003.1"/>
</dbReference>
<dbReference type="Proteomes" id="UP000422221">
    <property type="component" value="Unassembled WGS sequence"/>
</dbReference>
<evidence type="ECO:0000313" key="2">
    <source>
        <dbReference type="EMBL" id="KAA3764620.1"/>
    </source>
</evidence>
<reference evidence="2 3" key="1">
    <citation type="journal article" date="2019" name="Nat. Med.">
        <title>A library of human gut bacterial isolates paired with longitudinal multiomics data enables mechanistic microbiome research.</title>
        <authorList>
            <person name="Poyet M."/>
            <person name="Groussin M."/>
            <person name="Gibbons S.M."/>
            <person name="Avila-Pacheco J."/>
            <person name="Jiang X."/>
            <person name="Kearney S.M."/>
            <person name="Perrotta A.R."/>
            <person name="Berdy B."/>
            <person name="Zhao S."/>
            <person name="Lieberman T.D."/>
            <person name="Swanson P.K."/>
            <person name="Smith M."/>
            <person name="Roesemann S."/>
            <person name="Alexander J.E."/>
            <person name="Rich S.A."/>
            <person name="Livny J."/>
            <person name="Vlamakis H."/>
            <person name="Clish C."/>
            <person name="Bullock K."/>
            <person name="Deik A."/>
            <person name="Scott J."/>
            <person name="Pierce K.A."/>
            <person name="Xavier R.J."/>
            <person name="Alm E.J."/>
        </authorList>
    </citation>
    <scope>NUCLEOTIDE SEQUENCE [LARGE SCALE GENOMIC DNA]</scope>
    <source>
        <strain evidence="2 3">BIOML-A10</strain>
    </source>
</reference>
<dbReference type="Pfam" id="PF14054">
    <property type="entry name" value="DUF4249"/>
    <property type="match status" value="1"/>
</dbReference>
<evidence type="ECO:0000313" key="3">
    <source>
        <dbReference type="Proteomes" id="UP000422221"/>
    </source>
</evidence>
<dbReference type="InterPro" id="IPR025345">
    <property type="entry name" value="DUF4249"/>
</dbReference>
<organism evidence="2 3">
    <name type="scientific">Bacteroides salyersiae</name>
    <dbReference type="NCBI Taxonomy" id="291644"/>
    <lineage>
        <taxon>Bacteria</taxon>
        <taxon>Pseudomonadati</taxon>
        <taxon>Bacteroidota</taxon>
        <taxon>Bacteroidia</taxon>
        <taxon>Bacteroidales</taxon>
        <taxon>Bacteroidaceae</taxon>
        <taxon>Bacteroides</taxon>
    </lineage>
</organism>
<accession>A0A7J4XIA6</accession>
<proteinExistence type="predicted"/>
<sequence>MRKIIYPLLILLITCLVSCTYHLDLDTAAAKEKLVLYCFPSNSDTTVIQLSKSIPVGQNGKGEANLRNAEVSFSVNGKEQEVYWNEDSTALLPAQCYYTLGKYAKEDIVRIKTCMEGLPSIIAQTSMPGEFPLKAIHLVPSEEEEGVLQVQVTFRDNPATKDYYGIRLMKKEVSMTDGVENSSLESVEFDLKDEPLLNNSADLDEIFIFSNEYSQNLYIWDDEKIQGQEYTLHLAMDYQEDYDSEWSDHTYKAEYKIYLYTLSAEFFKYLDSLNKINKNGVGNHGFSPIIYQFSNVEGGIGVVGGCQIIETEWLKNVSI</sequence>
<gene>
    <name evidence="2" type="ORF">F3F73_12255</name>
</gene>
<evidence type="ECO:0000256" key="1">
    <source>
        <dbReference type="SAM" id="SignalP"/>
    </source>
</evidence>